<accession>A0AAE0CBT5</accession>
<keyword evidence="4" id="KW-0949">S-adenosyl-L-methionine</keyword>
<feature type="region of interest" description="Disordered" evidence="5">
    <location>
        <begin position="224"/>
        <end position="263"/>
    </location>
</feature>
<keyword evidence="2" id="KW-0489">Methyltransferase</keyword>
<keyword evidence="7" id="KW-1185">Reference proteome</keyword>
<evidence type="ECO:0000256" key="1">
    <source>
        <dbReference type="ARBA" id="ARBA00022490"/>
    </source>
</evidence>
<keyword evidence="1" id="KW-0963">Cytoplasm</keyword>
<keyword evidence="3" id="KW-0808">Transferase</keyword>
<name>A0AAE0CBT5_9CHLO</name>
<feature type="region of interest" description="Disordered" evidence="5">
    <location>
        <begin position="310"/>
        <end position="347"/>
    </location>
</feature>
<dbReference type="Gene3D" id="3.40.1280.10">
    <property type="match status" value="1"/>
</dbReference>
<dbReference type="GO" id="GO:0032259">
    <property type="term" value="P:methylation"/>
    <property type="evidence" value="ECO:0007669"/>
    <property type="project" value="UniProtKB-KW"/>
</dbReference>
<sequence>MSAISHLSRGSPNSTCLFNRVPTLISNIGRVKQRHKISKRNLRLRQTSAWTLNCDKWLKPSLPTLQRAAARQCRPAVLQVQPECGGLTVTDETSSEVLQLSGESAGVLRRFVILCHNPLPPCACEFRLMALDVFRLDLVCRCISSAFMVSSAVRDDTELVFVFPPSSQPEGGRLVLRVVGSEVGSLRPNERALASALRYAIYPLHCKTTVDNTHVPPTVSLEHEAFESRHPAPEGPVVNPKGSGRRRRRGDSEGRPWRRSAESKQCARGIHVERVELLEEVLGRLAGPLFVLGENAQQEAGQRVDTLLEEARSAQQQWRQQQQQGPSREGSSAAPGDTWTFVLGDAQ</sequence>
<reference evidence="6 7" key="1">
    <citation type="journal article" date="2015" name="Genome Biol. Evol.">
        <title>Comparative Genomics of a Bacterivorous Green Alga Reveals Evolutionary Causalities and Consequences of Phago-Mixotrophic Mode of Nutrition.</title>
        <authorList>
            <person name="Burns J.A."/>
            <person name="Paasch A."/>
            <person name="Narechania A."/>
            <person name="Kim E."/>
        </authorList>
    </citation>
    <scope>NUCLEOTIDE SEQUENCE [LARGE SCALE GENOMIC DNA]</scope>
    <source>
        <strain evidence="6 7">PLY_AMNH</strain>
    </source>
</reference>
<gene>
    <name evidence="6" type="ORF">CYMTET_39410</name>
</gene>
<dbReference type="Pfam" id="PF04013">
    <property type="entry name" value="Methyltrn_RNA_2"/>
    <property type="match status" value="1"/>
</dbReference>
<evidence type="ECO:0000256" key="2">
    <source>
        <dbReference type="ARBA" id="ARBA00022603"/>
    </source>
</evidence>
<dbReference type="EMBL" id="LGRX02026169">
    <property type="protein sequence ID" value="KAK3251240.1"/>
    <property type="molecule type" value="Genomic_DNA"/>
</dbReference>
<dbReference type="SUPFAM" id="SSF75217">
    <property type="entry name" value="alpha/beta knot"/>
    <property type="match status" value="1"/>
</dbReference>
<protein>
    <submittedName>
        <fullName evidence="6">Uncharacterized protein</fullName>
    </submittedName>
</protein>
<dbReference type="GO" id="GO:0008175">
    <property type="term" value="F:tRNA methyltransferase activity"/>
    <property type="evidence" value="ECO:0007669"/>
    <property type="project" value="InterPro"/>
</dbReference>
<proteinExistence type="predicted"/>
<evidence type="ECO:0000256" key="4">
    <source>
        <dbReference type="ARBA" id="ARBA00022691"/>
    </source>
</evidence>
<feature type="compositionally biased region" description="Low complexity" evidence="5">
    <location>
        <begin position="315"/>
        <end position="324"/>
    </location>
</feature>
<organism evidence="6 7">
    <name type="scientific">Cymbomonas tetramitiformis</name>
    <dbReference type="NCBI Taxonomy" id="36881"/>
    <lineage>
        <taxon>Eukaryota</taxon>
        <taxon>Viridiplantae</taxon>
        <taxon>Chlorophyta</taxon>
        <taxon>Pyramimonadophyceae</taxon>
        <taxon>Pyramimonadales</taxon>
        <taxon>Pyramimonadaceae</taxon>
        <taxon>Cymbomonas</taxon>
    </lineage>
</organism>
<dbReference type="InterPro" id="IPR029026">
    <property type="entry name" value="tRNA_m1G_MTases_N"/>
</dbReference>
<comment type="caution">
    <text evidence="6">The sequence shown here is derived from an EMBL/GenBank/DDBJ whole genome shotgun (WGS) entry which is preliminary data.</text>
</comment>
<dbReference type="AlphaFoldDB" id="A0AAE0CBT5"/>
<evidence type="ECO:0000313" key="6">
    <source>
        <dbReference type="EMBL" id="KAK3251240.1"/>
    </source>
</evidence>
<dbReference type="Proteomes" id="UP001190700">
    <property type="component" value="Unassembled WGS sequence"/>
</dbReference>
<evidence type="ECO:0000256" key="5">
    <source>
        <dbReference type="SAM" id="MobiDB-lite"/>
    </source>
</evidence>
<dbReference type="InterPro" id="IPR007158">
    <property type="entry name" value="TrmY"/>
</dbReference>
<evidence type="ECO:0000313" key="7">
    <source>
        <dbReference type="Proteomes" id="UP001190700"/>
    </source>
</evidence>
<dbReference type="InterPro" id="IPR029028">
    <property type="entry name" value="Alpha/beta_knot_MTases"/>
</dbReference>
<evidence type="ECO:0000256" key="3">
    <source>
        <dbReference type="ARBA" id="ARBA00022679"/>
    </source>
</evidence>
<feature type="non-terminal residue" evidence="6">
    <location>
        <position position="347"/>
    </location>
</feature>
<feature type="compositionally biased region" description="Basic and acidic residues" evidence="5">
    <location>
        <begin position="250"/>
        <end position="262"/>
    </location>
</feature>